<feature type="binding site" evidence="9">
    <location>
        <begin position="248"/>
        <end position="249"/>
    </location>
    <ligand>
        <name>FMN</name>
        <dbReference type="ChEBI" id="CHEBI:58210"/>
    </ligand>
</feature>
<dbReference type="PROSITE" id="PS01136">
    <property type="entry name" value="UPF0034"/>
    <property type="match status" value="1"/>
</dbReference>
<evidence type="ECO:0000256" key="4">
    <source>
        <dbReference type="ARBA" id="ARBA00022643"/>
    </source>
</evidence>
<evidence type="ECO:0000313" key="14">
    <source>
        <dbReference type="Proteomes" id="UP001481413"/>
    </source>
</evidence>
<feature type="region of interest" description="Disordered" evidence="11">
    <location>
        <begin position="1"/>
        <end position="21"/>
    </location>
</feature>
<feature type="binding site" evidence="9">
    <location>
        <begin position="226"/>
        <end position="228"/>
    </location>
    <ligand>
        <name>FMN</name>
        <dbReference type="ChEBI" id="CHEBI:58210"/>
    </ligand>
</feature>
<dbReference type="InterPro" id="IPR035587">
    <property type="entry name" value="DUS-like_FMN-bd"/>
</dbReference>
<feature type="binding site" evidence="9">
    <location>
        <position position="154"/>
    </location>
    <ligand>
        <name>FMN</name>
        <dbReference type="ChEBI" id="CHEBI:58210"/>
    </ligand>
</feature>
<evidence type="ECO:0000256" key="9">
    <source>
        <dbReference type="HAMAP-Rule" id="MF_02041"/>
    </source>
</evidence>
<feature type="site" description="Interacts with tRNA; defines subfamily-specific binding signature" evidence="9">
    <location>
        <position position="198"/>
    </location>
</feature>
<feature type="compositionally biased region" description="Basic and acidic residues" evidence="11">
    <location>
        <begin position="1"/>
        <end position="12"/>
    </location>
</feature>
<dbReference type="SUPFAM" id="SSF51395">
    <property type="entry name" value="FMN-linked oxidoreductases"/>
    <property type="match status" value="1"/>
</dbReference>
<dbReference type="InterPro" id="IPR013785">
    <property type="entry name" value="Aldolase_TIM"/>
</dbReference>
<evidence type="ECO:0000259" key="12">
    <source>
        <dbReference type="Pfam" id="PF01207"/>
    </source>
</evidence>
<comment type="cofactor">
    <cofactor evidence="1 9 10">
        <name>FMN</name>
        <dbReference type="ChEBI" id="CHEBI:58210"/>
    </cofactor>
</comment>
<dbReference type="InterPro" id="IPR018517">
    <property type="entry name" value="tRNA_hU_synthase_CS"/>
</dbReference>
<feature type="domain" description="DUS-like FMN-binding" evidence="12">
    <location>
        <begin position="31"/>
        <end position="339"/>
    </location>
</feature>
<dbReference type="InterPro" id="IPR001269">
    <property type="entry name" value="DUS_fam"/>
</dbReference>
<dbReference type="Proteomes" id="UP001481413">
    <property type="component" value="Unassembled WGS sequence"/>
</dbReference>
<dbReference type="PANTHER" id="PTHR42907">
    <property type="entry name" value="FMN-LINKED OXIDOREDUCTASES SUPERFAMILY PROTEIN"/>
    <property type="match status" value="1"/>
</dbReference>
<comment type="similarity">
    <text evidence="9">Belongs to the Dus family. DusA subfamily.</text>
</comment>
<keyword evidence="5 9" id="KW-0819">tRNA processing</keyword>
<keyword evidence="14" id="KW-1185">Reference proteome</keyword>
<feature type="site" description="Interacts with tRNA; defines subfamily-specific binding signature" evidence="9">
    <location>
        <position position="317"/>
    </location>
</feature>
<name>A0ABQ0A1G7_9GAMM</name>
<evidence type="ECO:0000256" key="10">
    <source>
        <dbReference type="PIRNR" id="PIRNR006621"/>
    </source>
</evidence>
<feature type="site" description="Interacts with tRNA" evidence="9">
    <location>
        <position position="201"/>
    </location>
</feature>
<dbReference type="RefSeq" id="WP_435369297.1">
    <property type="nucleotide sequence ID" value="NZ_BAABWH010000006.1"/>
</dbReference>
<comment type="catalytic activity">
    <reaction evidence="9">
        <text>5,6-dihydrouridine(20a) in tRNA + NADP(+) = uridine(20a) in tRNA + NADPH + H(+)</text>
        <dbReference type="Rhea" id="RHEA:53344"/>
        <dbReference type="Rhea" id="RHEA-COMP:13535"/>
        <dbReference type="Rhea" id="RHEA-COMP:13536"/>
        <dbReference type="ChEBI" id="CHEBI:15378"/>
        <dbReference type="ChEBI" id="CHEBI:57783"/>
        <dbReference type="ChEBI" id="CHEBI:58349"/>
        <dbReference type="ChEBI" id="CHEBI:65315"/>
        <dbReference type="ChEBI" id="CHEBI:74443"/>
    </reaction>
</comment>
<dbReference type="EMBL" id="BAABWH010000006">
    <property type="protein sequence ID" value="GAA6146238.1"/>
    <property type="molecule type" value="Genomic_DNA"/>
</dbReference>
<feature type="site" description="Interacts with tRNA" evidence="9">
    <location>
        <position position="112"/>
    </location>
</feature>
<accession>A0ABQ0A1G7</accession>
<protein>
    <recommendedName>
        <fullName evidence="9">tRNA-dihydrouridine(20/20a) synthase</fullName>
        <ecNumber evidence="9">1.3.1.91</ecNumber>
    </recommendedName>
    <alternativeName>
        <fullName evidence="9">U20-specific dihydrouridine synthase</fullName>
        <shortName evidence="9">U20-specific Dus</shortName>
    </alternativeName>
    <alternativeName>
        <fullName evidence="9">tRNA-dihydrouridine synthase A</fullName>
    </alternativeName>
</protein>
<comment type="caution">
    <text evidence="13">The sequence shown here is derived from an EMBL/GenBank/DDBJ whole genome shotgun (WGS) entry which is preliminary data.</text>
</comment>
<dbReference type="NCBIfam" id="NF008774">
    <property type="entry name" value="PRK11815.1"/>
    <property type="match status" value="1"/>
</dbReference>
<organism evidence="13 14">
    <name type="scientific">Thalassolituus maritimus</name>
    <dbReference type="NCBI Taxonomy" id="484498"/>
    <lineage>
        <taxon>Bacteria</taxon>
        <taxon>Pseudomonadati</taxon>
        <taxon>Pseudomonadota</taxon>
        <taxon>Gammaproteobacteria</taxon>
        <taxon>Oceanospirillales</taxon>
        <taxon>Oceanospirillaceae</taxon>
        <taxon>Thalassolituus</taxon>
    </lineage>
</organism>
<dbReference type="InterPro" id="IPR004653">
    <property type="entry name" value="DusA"/>
</dbReference>
<evidence type="ECO:0000256" key="7">
    <source>
        <dbReference type="ARBA" id="ARBA00022884"/>
    </source>
</evidence>
<evidence type="ECO:0000256" key="5">
    <source>
        <dbReference type="ARBA" id="ARBA00022694"/>
    </source>
</evidence>
<comment type="function">
    <text evidence="9">Catalyzes the synthesis of 5,6-dihydrouridine (D), a modified base found in the D-loop of most tRNAs, via the reduction of the C5-C6 double bond in target uridines. Specifically modifies U20 and U20a in tRNAs.</text>
</comment>
<feature type="active site" description="Proton donor" evidence="9">
    <location>
        <position position="115"/>
    </location>
</feature>
<comment type="catalytic activity">
    <reaction evidence="9">
        <text>5,6-dihydrouridine(20) in tRNA + NADP(+) = uridine(20) in tRNA + NADPH + H(+)</text>
        <dbReference type="Rhea" id="RHEA:53336"/>
        <dbReference type="Rhea" id="RHEA-COMP:13533"/>
        <dbReference type="Rhea" id="RHEA-COMP:13534"/>
        <dbReference type="ChEBI" id="CHEBI:15378"/>
        <dbReference type="ChEBI" id="CHEBI:57783"/>
        <dbReference type="ChEBI" id="CHEBI:58349"/>
        <dbReference type="ChEBI" id="CHEBI:65315"/>
        <dbReference type="ChEBI" id="CHEBI:74443"/>
        <dbReference type="EC" id="1.3.1.91"/>
    </reaction>
</comment>
<dbReference type="Gene3D" id="1.20.120.1460">
    <property type="match status" value="1"/>
</dbReference>
<comment type="catalytic activity">
    <reaction evidence="9">
        <text>5,6-dihydrouridine(20) in tRNA + NAD(+) = uridine(20) in tRNA + NADH + H(+)</text>
        <dbReference type="Rhea" id="RHEA:53340"/>
        <dbReference type="Rhea" id="RHEA-COMP:13533"/>
        <dbReference type="Rhea" id="RHEA-COMP:13534"/>
        <dbReference type="ChEBI" id="CHEBI:15378"/>
        <dbReference type="ChEBI" id="CHEBI:57540"/>
        <dbReference type="ChEBI" id="CHEBI:57945"/>
        <dbReference type="ChEBI" id="CHEBI:65315"/>
        <dbReference type="ChEBI" id="CHEBI:74443"/>
        <dbReference type="EC" id="1.3.1.91"/>
    </reaction>
</comment>
<evidence type="ECO:0000256" key="6">
    <source>
        <dbReference type="ARBA" id="ARBA00022857"/>
    </source>
</evidence>
<dbReference type="HAMAP" id="MF_02041">
    <property type="entry name" value="DusA_subfam"/>
    <property type="match status" value="1"/>
</dbReference>
<proteinExistence type="inferred from homology"/>
<sequence>MGSPAADEHANDKQAVTDQTSSTVNRRFCTAPMMAWSDAQCRYFWRQLTKNSLLYTEMVTTGALIHGDRARFLEYNDIEHPLALQLGGSNPQELAICARYAEDWGYDEVNLNVGCPSDRVQNNMIGACLMGHPELVADCIKAMQDATKIDVTIKHRIGIDDQDSYEEMRDFVGTVAATGCKTFVVHARKAILQGLSPKENREIPPLRYEDVYRLKRDFPELEIIINGGIQTHEQIADLLPHVDGVMLGREAYHNPSILMAADELYFGAEPSTLSAHDAVRALYPFIEELVAKGAPLHHISRHTLGLFNGRKGARLFRRYLSENAHLKESGVDVMEAALQLVE</sequence>
<evidence type="ECO:0000256" key="8">
    <source>
        <dbReference type="ARBA" id="ARBA00023002"/>
    </source>
</evidence>
<evidence type="ECO:0000256" key="3">
    <source>
        <dbReference type="ARBA" id="ARBA00022630"/>
    </source>
</evidence>
<keyword evidence="2 9" id="KW-0820">tRNA-binding</keyword>
<keyword evidence="3 9" id="KW-0285">Flavoprotein</keyword>
<comment type="similarity">
    <text evidence="10">Belongs to the dus family.</text>
</comment>
<feature type="site" description="Interacts with tRNA; defines subfamily-specific binding signature" evidence="9">
    <location>
        <position position="314"/>
    </location>
</feature>
<evidence type="ECO:0000256" key="11">
    <source>
        <dbReference type="SAM" id="MobiDB-lite"/>
    </source>
</evidence>
<comment type="catalytic activity">
    <reaction evidence="9">
        <text>5,6-dihydrouridine(20a) in tRNA + NAD(+) = uridine(20a) in tRNA + NADH + H(+)</text>
        <dbReference type="Rhea" id="RHEA:53348"/>
        <dbReference type="Rhea" id="RHEA-COMP:13535"/>
        <dbReference type="Rhea" id="RHEA-COMP:13536"/>
        <dbReference type="ChEBI" id="CHEBI:15378"/>
        <dbReference type="ChEBI" id="CHEBI:57540"/>
        <dbReference type="ChEBI" id="CHEBI:57945"/>
        <dbReference type="ChEBI" id="CHEBI:65315"/>
        <dbReference type="ChEBI" id="CHEBI:74443"/>
    </reaction>
</comment>
<keyword evidence="6 9" id="KW-0521">NADP</keyword>
<dbReference type="CDD" id="cd02801">
    <property type="entry name" value="DUS_like_FMN"/>
    <property type="match status" value="1"/>
</dbReference>
<dbReference type="PANTHER" id="PTHR42907:SF1">
    <property type="entry name" value="FMN-LINKED OXIDOREDUCTASES SUPERFAMILY PROTEIN"/>
    <property type="match status" value="1"/>
</dbReference>
<dbReference type="Gene3D" id="3.20.20.70">
    <property type="entry name" value="Aldolase class I"/>
    <property type="match status" value="1"/>
</dbReference>
<feature type="binding site" evidence="9">
    <location>
        <begin position="32"/>
        <end position="34"/>
    </location>
    <ligand>
        <name>FMN</name>
        <dbReference type="ChEBI" id="CHEBI:58210"/>
    </ligand>
</feature>
<keyword evidence="7 9" id="KW-0694">RNA-binding</keyword>
<dbReference type="Pfam" id="PF01207">
    <property type="entry name" value="Dus"/>
    <property type="match status" value="1"/>
</dbReference>
<feature type="binding site" evidence="9">
    <location>
        <position position="85"/>
    </location>
    <ligand>
        <name>FMN</name>
        <dbReference type="ChEBI" id="CHEBI:58210"/>
    </ligand>
</feature>
<gene>
    <name evidence="9 13" type="primary">dusA</name>
    <name evidence="13" type="ORF">NBRC116585_23560</name>
</gene>
<evidence type="ECO:0000256" key="2">
    <source>
        <dbReference type="ARBA" id="ARBA00022555"/>
    </source>
</evidence>
<feature type="binding site" evidence="9">
    <location>
        <position position="186"/>
    </location>
    <ligand>
        <name>FMN</name>
        <dbReference type="ChEBI" id="CHEBI:58210"/>
    </ligand>
</feature>
<dbReference type="EC" id="1.3.1.91" evidence="9"/>
<evidence type="ECO:0000313" key="13">
    <source>
        <dbReference type="EMBL" id="GAA6146238.1"/>
    </source>
</evidence>
<dbReference type="NCBIfam" id="TIGR00742">
    <property type="entry name" value="yjbN"/>
    <property type="match status" value="1"/>
</dbReference>
<evidence type="ECO:0000256" key="1">
    <source>
        <dbReference type="ARBA" id="ARBA00001917"/>
    </source>
</evidence>
<dbReference type="PIRSF" id="PIRSF006621">
    <property type="entry name" value="Dus"/>
    <property type="match status" value="1"/>
</dbReference>
<keyword evidence="8 9" id="KW-0560">Oxidoreductase</keyword>
<reference evidence="13 14" key="1">
    <citation type="submission" date="2024-04" db="EMBL/GenBank/DDBJ databases">
        <title>Draft genome sequence of Thalassolituus maritimus NBRC 116585.</title>
        <authorList>
            <person name="Miyakawa T."/>
            <person name="Kusuya Y."/>
            <person name="Miura T."/>
        </authorList>
    </citation>
    <scope>NUCLEOTIDE SEQUENCE [LARGE SCALE GENOMIC DNA]</scope>
    <source>
        <strain evidence="13 14">5NW40-0001</strain>
    </source>
</reference>
<keyword evidence="4 9" id="KW-0288">FMN</keyword>